<feature type="region of interest" description="Disordered" evidence="1">
    <location>
        <begin position="20"/>
        <end position="43"/>
    </location>
</feature>
<evidence type="ECO:0000313" key="2">
    <source>
        <dbReference type="EMBL" id="CAK8690047.1"/>
    </source>
</evidence>
<sequence>MENGYMAPELERLTHFTTTHSLRSPASEHQLKPGTWSPGHGSADRQWTVFRIKRTLTSFVYSVRCSKTASQSTT</sequence>
<reference evidence="2 3" key="1">
    <citation type="submission" date="2024-02" db="EMBL/GenBank/DDBJ databases">
        <authorList>
            <person name="Daric V."/>
            <person name="Darras S."/>
        </authorList>
    </citation>
    <scope>NUCLEOTIDE SEQUENCE [LARGE SCALE GENOMIC DNA]</scope>
</reference>
<protein>
    <submittedName>
        <fullName evidence="2">Uncharacterized protein</fullName>
    </submittedName>
</protein>
<keyword evidence="3" id="KW-1185">Reference proteome</keyword>
<evidence type="ECO:0000256" key="1">
    <source>
        <dbReference type="SAM" id="MobiDB-lite"/>
    </source>
</evidence>
<organism evidence="2 3">
    <name type="scientific">Clavelina lepadiformis</name>
    <name type="common">Light-bulb sea squirt</name>
    <name type="synonym">Ascidia lepadiformis</name>
    <dbReference type="NCBI Taxonomy" id="159417"/>
    <lineage>
        <taxon>Eukaryota</taxon>
        <taxon>Metazoa</taxon>
        <taxon>Chordata</taxon>
        <taxon>Tunicata</taxon>
        <taxon>Ascidiacea</taxon>
        <taxon>Aplousobranchia</taxon>
        <taxon>Clavelinidae</taxon>
        <taxon>Clavelina</taxon>
    </lineage>
</organism>
<proteinExistence type="predicted"/>
<dbReference type="Proteomes" id="UP001642483">
    <property type="component" value="Unassembled WGS sequence"/>
</dbReference>
<accession>A0ABP0GE79</accession>
<comment type="caution">
    <text evidence="2">The sequence shown here is derived from an EMBL/GenBank/DDBJ whole genome shotgun (WGS) entry which is preliminary data.</text>
</comment>
<dbReference type="EMBL" id="CAWYQH010000112">
    <property type="protein sequence ID" value="CAK8690047.1"/>
    <property type="molecule type" value="Genomic_DNA"/>
</dbReference>
<evidence type="ECO:0000313" key="3">
    <source>
        <dbReference type="Proteomes" id="UP001642483"/>
    </source>
</evidence>
<gene>
    <name evidence="2" type="ORF">CVLEPA_LOCUS22693</name>
</gene>
<name>A0ABP0GE79_CLALP</name>